<keyword evidence="2 3" id="KW-0802">TPR repeat</keyword>
<feature type="repeat" description="TPR" evidence="3">
    <location>
        <begin position="276"/>
        <end position="309"/>
    </location>
</feature>
<organism evidence="5 6">
    <name type="scientific">Apiotrichum porosum</name>
    <dbReference type="NCBI Taxonomy" id="105984"/>
    <lineage>
        <taxon>Eukaryota</taxon>
        <taxon>Fungi</taxon>
        <taxon>Dikarya</taxon>
        <taxon>Basidiomycota</taxon>
        <taxon>Agaricomycotina</taxon>
        <taxon>Tremellomycetes</taxon>
        <taxon>Trichosporonales</taxon>
        <taxon>Trichosporonaceae</taxon>
        <taxon>Apiotrichum</taxon>
    </lineage>
</organism>
<dbReference type="OrthoDB" id="343875at2759"/>
<evidence type="ECO:0008006" key="7">
    <source>
        <dbReference type="Google" id="ProtNLM"/>
    </source>
</evidence>
<reference evidence="5 6" key="1">
    <citation type="submission" date="2018-11" db="EMBL/GenBank/DDBJ databases">
        <title>Genome sequence of Apiotrichum porosum DSM 27194.</title>
        <authorList>
            <person name="Aliyu H."/>
            <person name="Gorte O."/>
            <person name="Ochsenreither K."/>
        </authorList>
    </citation>
    <scope>NUCLEOTIDE SEQUENCE [LARGE SCALE GENOMIC DNA]</scope>
    <source>
        <strain evidence="5 6">DSM 27194</strain>
    </source>
</reference>
<dbReference type="SMART" id="SM00028">
    <property type="entry name" value="TPR"/>
    <property type="match status" value="8"/>
</dbReference>
<dbReference type="EMBL" id="RSCE01000004">
    <property type="protein sequence ID" value="RSH83252.1"/>
    <property type="molecule type" value="Genomic_DNA"/>
</dbReference>
<dbReference type="STRING" id="105984.A0A427XWP1"/>
<evidence type="ECO:0000256" key="1">
    <source>
        <dbReference type="ARBA" id="ARBA00022737"/>
    </source>
</evidence>
<keyword evidence="6" id="KW-1185">Reference proteome</keyword>
<dbReference type="InterPro" id="IPR019734">
    <property type="entry name" value="TPR_rpt"/>
</dbReference>
<feature type="compositionally biased region" description="Acidic residues" evidence="4">
    <location>
        <begin position="1202"/>
        <end position="1214"/>
    </location>
</feature>
<sequence length="1214" mass="133785">MPRERKQFEHPLTHSIERPTSLAHSPELWIIVNTDSTSPSFVLPTLDIPCLEAPQASPSGYCHPSFSSLFSPRPPVLLAIVHVPPNMAESAESRTIVIVGQGGIQTDLDLDSLADAEVAEVIPDLLADYSAECKDWTLIAREHWRAGRWARAEELLVKGIKFFASGRLADHMALVNLHAMLAHLHLALSRNAPKSILATAKYDILQSETHTKEYHYNEATTQLNRAEEALRASGTGADEEPISVAMGKIILYLARGQPNVAHPLVDRLLQRQPNNLAALTAQARLQFARRQHDQALVTYQKMLQLSPNMKPDPRIGLGLCAWVLGDRKRARAAWERAIHQDADSWAPLLLLGLSLLNMARELQHPADKRLKYETAGVSHVQKAFRLNNKSTAAALALTVVASLGDNIPLASKLAERAIQFADNRRHSVLANSERGRLGFISGNLREALNFVEQTAKRLSGKGPLEFTVLHASLLAYPHLGMPADELARNQQTARTMLSDVQTLMSAATTEEEMAKLRGISMDPDVFVELAKLWQEESMEKAITSYQTAISIKADAGSEDLADTQTESQERKPVDYAAVRLSTNLASLYAIQGQTEAAEGMFQEALQQLSSETGKEADMLKTVIAYDLGRANEQSGDAGRATQWFRDVLRQHPEHMEAKVRLSTLAAAAGRNADAHNYLKECLRADESNLTLRSAYTNFLISIGSYKEALAFTSQTLKYDRKDAFTFTALAWLHFTLGREAKSPADLAERSKQYLRSAEAYERALSIDPTNAIAAQGLAIALAEDTLVPKALQVAPGSVEEMKTRTRLAGQALSILGRIKDSLPEGAVNVNIGHCYFIRGEEERAIEAYGAALSAYGGRKVSVLLYLCRAWYAYAIKESNFSAMGQALSYATRAFHVQPSDRAILYNVAMIQQKAAEIMLGLDPSKRLLEELQLALKRAQEAVTIFRALADDKSGPLPYDVDLADQRARYGEGLLRKAPEQIAKQETYEGEAAARVEEARRVRAEEQARIEAAAATRQAEIDARAAELAEERRKAREEAREWQEQLAAQQAEDEVRKNERIEQRKRKKEDRDIVDDDEDVPEGERRRTKKKGERKKRKPRRNSDASDDGMEVDESAAVSGEEDVAASRRNAIAMLKSRKKKKAQRAAHEDPDEDDGGGGGGGGRPTRGKQFKSKAIIEDSDDDDDDDAGGAPSPAASSRAGSEQEDNGASDADSD</sequence>
<dbReference type="RefSeq" id="XP_028477204.1">
    <property type="nucleotide sequence ID" value="XM_028622312.1"/>
</dbReference>
<dbReference type="GO" id="GO:0006355">
    <property type="term" value="P:regulation of DNA-templated transcription"/>
    <property type="evidence" value="ECO:0007669"/>
    <property type="project" value="InterPro"/>
</dbReference>
<dbReference type="GO" id="GO:0016593">
    <property type="term" value="C:Cdc73/Paf1 complex"/>
    <property type="evidence" value="ECO:0007669"/>
    <property type="project" value="TreeGrafter"/>
</dbReference>
<keyword evidence="1" id="KW-0677">Repeat</keyword>
<dbReference type="Gene3D" id="1.25.40.10">
    <property type="entry name" value="Tetratricopeptide repeat domain"/>
    <property type="match status" value="4"/>
</dbReference>
<dbReference type="InterPro" id="IPR031101">
    <property type="entry name" value="Ctr9"/>
</dbReference>
<dbReference type="PROSITE" id="PS50005">
    <property type="entry name" value="TPR"/>
    <property type="match status" value="1"/>
</dbReference>
<evidence type="ECO:0000256" key="2">
    <source>
        <dbReference type="ARBA" id="ARBA00022803"/>
    </source>
</evidence>
<feature type="compositionally biased region" description="Basic and acidic residues" evidence="4">
    <location>
        <begin position="1052"/>
        <end position="1061"/>
    </location>
</feature>
<feature type="compositionally biased region" description="Acidic residues" evidence="4">
    <location>
        <begin position="1104"/>
        <end position="1123"/>
    </location>
</feature>
<accession>A0A427XWP1</accession>
<evidence type="ECO:0000313" key="6">
    <source>
        <dbReference type="Proteomes" id="UP000279236"/>
    </source>
</evidence>
<proteinExistence type="predicted"/>
<comment type="caution">
    <text evidence="5">The sequence shown here is derived from an EMBL/GenBank/DDBJ whole genome shotgun (WGS) entry which is preliminary data.</text>
</comment>
<evidence type="ECO:0000256" key="4">
    <source>
        <dbReference type="SAM" id="MobiDB-lite"/>
    </source>
</evidence>
<feature type="compositionally biased region" description="Acidic residues" evidence="4">
    <location>
        <begin position="1071"/>
        <end position="1080"/>
    </location>
</feature>
<dbReference type="AlphaFoldDB" id="A0A427XWP1"/>
<evidence type="ECO:0000256" key="3">
    <source>
        <dbReference type="PROSITE-ProRule" id="PRU00339"/>
    </source>
</evidence>
<dbReference type="GeneID" id="39591465"/>
<dbReference type="PANTHER" id="PTHR14027:SF2">
    <property type="entry name" value="RNA POLYMERASE-ASSOCIATED PROTEIN CTR9 HOMOLOG"/>
    <property type="match status" value="1"/>
</dbReference>
<gene>
    <name evidence="5" type="ORF">EHS24_006922</name>
</gene>
<feature type="compositionally biased region" description="Basic residues" evidence="4">
    <location>
        <begin position="1135"/>
        <end position="1144"/>
    </location>
</feature>
<feature type="region of interest" description="Disordered" evidence="4">
    <location>
        <begin position="1038"/>
        <end position="1214"/>
    </location>
</feature>
<dbReference type="Proteomes" id="UP000279236">
    <property type="component" value="Unassembled WGS sequence"/>
</dbReference>
<dbReference type="GO" id="GO:0006368">
    <property type="term" value="P:transcription elongation by RNA polymerase II"/>
    <property type="evidence" value="ECO:0007669"/>
    <property type="project" value="TreeGrafter"/>
</dbReference>
<evidence type="ECO:0000313" key="5">
    <source>
        <dbReference type="EMBL" id="RSH83252.1"/>
    </source>
</evidence>
<name>A0A427XWP1_9TREE</name>
<dbReference type="Pfam" id="PF13432">
    <property type="entry name" value="TPR_16"/>
    <property type="match status" value="1"/>
</dbReference>
<feature type="compositionally biased region" description="Acidic residues" evidence="4">
    <location>
        <begin position="1177"/>
        <end position="1187"/>
    </location>
</feature>
<feature type="compositionally biased region" description="Basic residues" evidence="4">
    <location>
        <begin position="1085"/>
        <end position="1099"/>
    </location>
</feature>
<dbReference type="InterPro" id="IPR011990">
    <property type="entry name" value="TPR-like_helical_dom_sf"/>
</dbReference>
<feature type="compositionally biased region" description="Low complexity" evidence="4">
    <location>
        <begin position="1188"/>
        <end position="1200"/>
    </location>
</feature>
<protein>
    <recommendedName>
        <fullName evidence="7">Protein required for normal CLN1 and CLN2 G1 cyclin expression</fullName>
    </recommendedName>
</protein>
<dbReference type="PANTHER" id="PTHR14027">
    <property type="entry name" value="RNA POLYMERASE-ASSOCIATED PROTEIN CTR9"/>
    <property type="match status" value="1"/>
</dbReference>
<dbReference type="GO" id="GO:0000993">
    <property type="term" value="F:RNA polymerase II complex binding"/>
    <property type="evidence" value="ECO:0007669"/>
    <property type="project" value="TreeGrafter"/>
</dbReference>
<dbReference type="SUPFAM" id="SSF48452">
    <property type="entry name" value="TPR-like"/>
    <property type="match status" value="3"/>
</dbReference>
<dbReference type="Pfam" id="PF14559">
    <property type="entry name" value="TPR_19"/>
    <property type="match status" value="1"/>
</dbReference>